<dbReference type="KEGG" id="sfiy:F0344_10140"/>
<organism evidence="1 2">
    <name type="scientific">Streptomyces finlayi</name>
    <dbReference type="NCBI Taxonomy" id="67296"/>
    <lineage>
        <taxon>Bacteria</taxon>
        <taxon>Bacillati</taxon>
        <taxon>Actinomycetota</taxon>
        <taxon>Actinomycetes</taxon>
        <taxon>Kitasatosporales</taxon>
        <taxon>Streptomycetaceae</taxon>
        <taxon>Streptomyces</taxon>
    </lineage>
</organism>
<dbReference type="Gene3D" id="3.40.50.300">
    <property type="entry name" value="P-loop containing nucleotide triphosphate hydrolases"/>
    <property type="match status" value="1"/>
</dbReference>
<dbReference type="SUPFAM" id="SSF52540">
    <property type="entry name" value="P-loop containing nucleoside triphosphate hydrolases"/>
    <property type="match status" value="1"/>
</dbReference>
<evidence type="ECO:0000313" key="1">
    <source>
        <dbReference type="EMBL" id="QNE79157.1"/>
    </source>
</evidence>
<protein>
    <recommendedName>
        <fullName evidence="3">Sulfotransferase</fullName>
    </recommendedName>
</protein>
<accession>A0A7G7BUZ2</accession>
<name>A0A7G7BUZ2_9ACTN</name>
<reference evidence="2" key="1">
    <citation type="submission" date="2019-10" db="EMBL/GenBank/DDBJ databases">
        <title>Antimicrobial potential of Antarctic Bacteria.</title>
        <authorList>
            <person name="Benaud N."/>
            <person name="Edwards R.J."/>
            <person name="Ferrari B.C."/>
        </authorList>
    </citation>
    <scope>NUCLEOTIDE SEQUENCE [LARGE SCALE GENOMIC DNA]</scope>
    <source>
        <strain evidence="2">NBSH44</strain>
    </source>
</reference>
<evidence type="ECO:0000313" key="2">
    <source>
        <dbReference type="Proteomes" id="UP000515307"/>
    </source>
</evidence>
<proteinExistence type="predicted"/>
<keyword evidence="2" id="KW-1185">Reference proteome</keyword>
<dbReference type="EMBL" id="CP045702">
    <property type="protein sequence ID" value="QNE79157.1"/>
    <property type="molecule type" value="Genomic_DNA"/>
</dbReference>
<evidence type="ECO:0008006" key="3">
    <source>
        <dbReference type="Google" id="ProtNLM"/>
    </source>
</evidence>
<dbReference type="Proteomes" id="UP000515307">
    <property type="component" value="Chromosome"/>
</dbReference>
<gene>
    <name evidence="1" type="ORF">F0344_10140</name>
</gene>
<dbReference type="InterPro" id="IPR027417">
    <property type="entry name" value="P-loop_NTPase"/>
</dbReference>
<dbReference type="AlphaFoldDB" id="A0A7G7BUZ2"/>
<sequence length="349" mass="38317">MTKVAPLTIVLGTGRCGSTMLSDLVNEHRGVLSLSEFFACLDPWGFSAGELDGPAFWNLLSAPRLKPNTLMRKGVTVPEYRYPLGSGRYAAGDVPALSVMTLPPLTDDPDALLDRIRDEVTGWPVAPLPRQYLRLFTWWASLAGREVVIERSGAAQRFLPDLLTYFPEARFVHMYRHGPDCAVSMSRHPIFRLAVKIREMRKILGVDPYAVHDPDHPRQLPDDLRAFAPDTLDASALATAELPLERFGTMWSYSTGAVKHLAGIPGDRLLHISYDRIVADPVPELTRFGRFAGIPEPAAWATRVADRVDTGRTGASATLSPQQTEELHRACAPGMQRLAAFVGGAPRAG</sequence>